<dbReference type="KEGG" id="ppsu:NO713_01378"/>
<keyword evidence="2" id="KW-0547">Nucleotide-binding</keyword>
<keyword evidence="2" id="KW-0378">Hydrolase</keyword>
<dbReference type="GO" id="GO:0005524">
    <property type="term" value="F:ATP binding"/>
    <property type="evidence" value="ECO:0007669"/>
    <property type="project" value="InterPro"/>
</dbReference>
<feature type="domain" description="UvrD-like helicase C-terminal" evidence="1">
    <location>
        <begin position="640"/>
        <end position="690"/>
    </location>
</feature>
<accession>A0A9W4CH35</accession>
<reference evidence="2" key="1">
    <citation type="submission" date="2020-09" db="EMBL/GenBank/DDBJ databases">
        <authorList>
            <person name="Blom J."/>
        </authorList>
    </citation>
    <scope>NUCLEOTIDE SEQUENCE</scope>
    <source>
        <strain evidence="2">No.713</strain>
    </source>
</reference>
<dbReference type="InterPro" id="IPR000212">
    <property type="entry name" value="DNA_helicase_UvrD/REP"/>
</dbReference>
<dbReference type="InterPro" id="IPR027417">
    <property type="entry name" value="P-loop_NTPase"/>
</dbReference>
<keyword evidence="3" id="KW-1185">Reference proteome</keyword>
<evidence type="ECO:0000259" key="1">
    <source>
        <dbReference type="Pfam" id="PF13538"/>
    </source>
</evidence>
<proteinExistence type="predicted"/>
<dbReference type="GO" id="GO:0005829">
    <property type="term" value="C:cytosol"/>
    <property type="evidence" value="ECO:0007669"/>
    <property type="project" value="TreeGrafter"/>
</dbReference>
<protein>
    <submittedName>
        <fullName evidence="2">DNA helicase</fullName>
        <ecNumber evidence="2">3.6.4.12</ecNumber>
    </submittedName>
</protein>
<keyword evidence="2" id="KW-0067">ATP-binding</keyword>
<dbReference type="GO" id="GO:0043138">
    <property type="term" value="F:3'-5' DNA helicase activity"/>
    <property type="evidence" value="ECO:0007669"/>
    <property type="project" value="TreeGrafter"/>
</dbReference>
<dbReference type="GO" id="GO:0000725">
    <property type="term" value="P:recombinational repair"/>
    <property type="evidence" value="ECO:0007669"/>
    <property type="project" value="TreeGrafter"/>
</dbReference>
<dbReference type="GO" id="GO:0033202">
    <property type="term" value="C:DNA helicase complex"/>
    <property type="evidence" value="ECO:0007669"/>
    <property type="project" value="TreeGrafter"/>
</dbReference>
<evidence type="ECO:0000313" key="2">
    <source>
        <dbReference type="EMBL" id="CAD5932453.1"/>
    </source>
</evidence>
<keyword evidence="2" id="KW-0347">Helicase</keyword>
<evidence type="ECO:0000313" key="3">
    <source>
        <dbReference type="Proteomes" id="UP001153719"/>
    </source>
</evidence>
<dbReference type="RefSeq" id="WP_254173390.1">
    <property type="nucleotide sequence ID" value="NZ_LR882967.1"/>
</dbReference>
<sequence>MAASNQDNIRKFITTEPIPDKGKDCEQKVWDSVKSAFGERDCMGYWRYPLFSKIGEVRKEPDIVVADRELGIVIIEIACVKIDQIIAINGEHWQFQNADHISVSPAERVNRQMQALLGYCDRESILFRKVTGRAIIALPLITQDQWQKKGFDQLPGCPPIIFQNQLSKAALLTQIQKSQPLVTGETLNDDQWKTLKAVVSGTPVLRKAPRTAISTNGKTRSSILATLQEWLYEVDLQQEEIGKQLPPGAQRIRGIAGSGKTVLLCQKAAQMHLKHPNWDIALVFFTRSLYDQIENLIDQWLKRFSNGDVQYSQAKTKIKVLHAWGAKNRPGLYRTICEQNNITPGTVADTQYRSPNEGLADLCNRLLDGKEIQPMFDALLIDEGQDLVTEDDLKYQDDNEYKQTIYWMAYQILRPVDPENPEQRRLIWAYDEAQSLDSLKIPMAKELFGESLTKLVTGQHKGNIKKSEIMHRCYRTPGPILTAAHAIGMGLLRPNGMLSGLTDQKSWKAIGYEVTKGSFNPPGQQITLHRPPENSPNLVPKLWGDSVLEFEVYNSRQEELEALAEKIKYNLNHDGLKPSQDILVVVLGSTFEAMDLETEVGNFLMDEGIKIYIASGKRLNQVNPKYPDNNPDRFWYDGGVTVSRIHRAKGNEANMVYVVGLDHVAKNESNPNFRNQLFVGMTRSRGWVCLSGVGDYPFYDEIRQVISSGDTFTFTFNRPPKVDTGAEEIQ</sequence>
<dbReference type="PANTHER" id="PTHR11070">
    <property type="entry name" value="UVRD / RECB / PCRA DNA HELICASE FAMILY MEMBER"/>
    <property type="match status" value="1"/>
</dbReference>
<dbReference type="AlphaFoldDB" id="A0A9W4CH35"/>
<organism evidence="2 3">
    <name type="scientific">Planktothrix pseudagardhii</name>
    <dbReference type="NCBI Taxonomy" id="132604"/>
    <lineage>
        <taxon>Bacteria</taxon>
        <taxon>Bacillati</taxon>
        <taxon>Cyanobacteriota</taxon>
        <taxon>Cyanophyceae</taxon>
        <taxon>Oscillatoriophycideae</taxon>
        <taxon>Oscillatoriales</taxon>
        <taxon>Microcoleaceae</taxon>
        <taxon>Planktothrix</taxon>
    </lineage>
</organism>
<dbReference type="InterPro" id="IPR027785">
    <property type="entry name" value="UvrD-like_helicase_C"/>
</dbReference>
<name>A0A9W4CH35_9CYAN</name>
<dbReference type="EMBL" id="LR882967">
    <property type="protein sequence ID" value="CAD5932453.1"/>
    <property type="molecule type" value="Genomic_DNA"/>
</dbReference>
<dbReference type="Gene3D" id="3.40.50.300">
    <property type="entry name" value="P-loop containing nucleotide triphosphate hydrolases"/>
    <property type="match status" value="2"/>
</dbReference>
<gene>
    <name evidence="2" type="ORF">NO713_01378</name>
</gene>
<dbReference type="GO" id="GO:0016787">
    <property type="term" value="F:hydrolase activity"/>
    <property type="evidence" value="ECO:0007669"/>
    <property type="project" value="UniProtKB-KW"/>
</dbReference>
<dbReference type="GO" id="GO:0003677">
    <property type="term" value="F:DNA binding"/>
    <property type="evidence" value="ECO:0007669"/>
    <property type="project" value="InterPro"/>
</dbReference>
<dbReference type="EC" id="3.6.4.12" evidence="2"/>
<dbReference type="Proteomes" id="UP001153719">
    <property type="component" value="Chromosome"/>
</dbReference>
<dbReference type="SUPFAM" id="SSF52540">
    <property type="entry name" value="P-loop containing nucleoside triphosphate hydrolases"/>
    <property type="match status" value="1"/>
</dbReference>
<dbReference type="Pfam" id="PF13538">
    <property type="entry name" value="UvrD_C_2"/>
    <property type="match status" value="1"/>
</dbReference>
<dbReference type="PANTHER" id="PTHR11070:SF2">
    <property type="entry name" value="ATP-DEPENDENT DNA HELICASE SRS2"/>
    <property type="match status" value="1"/>
</dbReference>